<gene>
    <name evidence="1" type="ORF">ACFPYI_05730</name>
</gene>
<keyword evidence="2" id="KW-1185">Reference proteome</keyword>
<dbReference type="AlphaFoldDB" id="A0ABD5RKI3"/>
<reference evidence="1 2" key="1">
    <citation type="journal article" date="2019" name="Int. J. Syst. Evol. Microbiol.">
        <title>The Global Catalogue of Microorganisms (GCM) 10K type strain sequencing project: providing services to taxonomists for standard genome sequencing and annotation.</title>
        <authorList>
            <consortium name="The Broad Institute Genomics Platform"/>
            <consortium name="The Broad Institute Genome Sequencing Center for Infectious Disease"/>
            <person name="Wu L."/>
            <person name="Ma J."/>
        </authorList>
    </citation>
    <scope>NUCLEOTIDE SEQUENCE [LARGE SCALE GENOMIC DNA]</scope>
    <source>
        <strain evidence="1 2">CGMCC 1.12543</strain>
    </source>
</reference>
<protein>
    <submittedName>
        <fullName evidence="1">dCTP deaminase</fullName>
    </submittedName>
</protein>
<dbReference type="Proteomes" id="UP001596099">
    <property type="component" value="Unassembled WGS sequence"/>
</dbReference>
<comment type="caution">
    <text evidence="1">The sequence shown here is derived from an EMBL/GenBank/DDBJ whole genome shotgun (WGS) entry which is preliminary data.</text>
</comment>
<proteinExistence type="predicted"/>
<organism evidence="1 2">
    <name type="scientific">Halomarina salina</name>
    <dbReference type="NCBI Taxonomy" id="1872699"/>
    <lineage>
        <taxon>Archaea</taxon>
        <taxon>Methanobacteriati</taxon>
        <taxon>Methanobacteriota</taxon>
        <taxon>Stenosarchaea group</taxon>
        <taxon>Halobacteria</taxon>
        <taxon>Halobacteriales</taxon>
        <taxon>Natronomonadaceae</taxon>
        <taxon>Halomarina</taxon>
    </lineage>
</organism>
<evidence type="ECO:0000313" key="2">
    <source>
        <dbReference type="Proteomes" id="UP001596099"/>
    </source>
</evidence>
<name>A0ABD5RKI3_9EURY</name>
<dbReference type="RefSeq" id="WP_247413748.1">
    <property type="nucleotide sequence ID" value="NZ_JALLGW010000001.1"/>
</dbReference>
<accession>A0ABD5RKI3</accession>
<sequence length="142" mass="15484">MADDVTSFVDGFVHEETQVGDGSVDLTLASVERVDESGAVDFGGDELADAETTTVEPEHRDEGDEYGWWDLDAGTYLVEYNESVDAAQSLFVLQPRDELVERGVTHPTLFVSKVPKIPLTVPAAGVSLKENARISTLRSPMR</sequence>
<evidence type="ECO:0000313" key="1">
    <source>
        <dbReference type="EMBL" id="MFC5970828.1"/>
    </source>
</evidence>
<dbReference type="EMBL" id="JBHSQH010000001">
    <property type="protein sequence ID" value="MFC5970828.1"/>
    <property type="molecule type" value="Genomic_DNA"/>
</dbReference>